<name>A0ACB7SZ86_HYAAI</name>
<keyword evidence="2" id="KW-1185">Reference proteome</keyword>
<accession>A0ACB7SZ86</accession>
<dbReference type="EMBL" id="CM023482">
    <property type="protein sequence ID" value="KAH6939079.1"/>
    <property type="molecule type" value="Genomic_DNA"/>
</dbReference>
<reference evidence="1" key="1">
    <citation type="submission" date="2020-05" db="EMBL/GenBank/DDBJ databases">
        <title>Large-scale comparative analyses of tick genomes elucidate their genetic diversity and vector capacities.</title>
        <authorList>
            <person name="Jia N."/>
            <person name="Wang J."/>
            <person name="Shi W."/>
            <person name="Du L."/>
            <person name="Sun Y."/>
            <person name="Zhan W."/>
            <person name="Jiang J."/>
            <person name="Wang Q."/>
            <person name="Zhang B."/>
            <person name="Ji P."/>
            <person name="Sakyi L.B."/>
            <person name="Cui X."/>
            <person name="Yuan T."/>
            <person name="Jiang B."/>
            <person name="Yang W."/>
            <person name="Lam T.T.-Y."/>
            <person name="Chang Q."/>
            <person name="Ding S."/>
            <person name="Wang X."/>
            <person name="Zhu J."/>
            <person name="Ruan X."/>
            <person name="Zhao L."/>
            <person name="Wei J."/>
            <person name="Que T."/>
            <person name="Du C."/>
            <person name="Cheng J."/>
            <person name="Dai P."/>
            <person name="Han X."/>
            <person name="Huang E."/>
            <person name="Gao Y."/>
            <person name="Liu J."/>
            <person name="Shao H."/>
            <person name="Ye R."/>
            <person name="Li L."/>
            <person name="Wei W."/>
            <person name="Wang X."/>
            <person name="Wang C."/>
            <person name="Yang T."/>
            <person name="Huo Q."/>
            <person name="Li W."/>
            <person name="Guo W."/>
            <person name="Chen H."/>
            <person name="Zhou L."/>
            <person name="Ni X."/>
            <person name="Tian J."/>
            <person name="Zhou Y."/>
            <person name="Sheng Y."/>
            <person name="Liu T."/>
            <person name="Pan Y."/>
            <person name="Xia L."/>
            <person name="Li J."/>
            <person name="Zhao F."/>
            <person name="Cao W."/>
        </authorList>
    </citation>
    <scope>NUCLEOTIDE SEQUENCE</scope>
    <source>
        <strain evidence="1">Hyas-2018</strain>
    </source>
</reference>
<comment type="caution">
    <text evidence="1">The sequence shown here is derived from an EMBL/GenBank/DDBJ whole genome shotgun (WGS) entry which is preliminary data.</text>
</comment>
<gene>
    <name evidence="1" type="ORF">HPB50_015721</name>
</gene>
<evidence type="ECO:0000313" key="2">
    <source>
        <dbReference type="Proteomes" id="UP000821845"/>
    </source>
</evidence>
<sequence>MAGFTGKLRRGSVNAALSRGAAVRKARTTGAWVTLLRAGQQQRRRVGCVRQTLRPHRQASREVTPASPAGRPRFGLEHAAARLREGTSTPPPDPYRVRLSVPVREEARACVRCSQRRDGPRISSELLRICKDSCRQRSNKQVACASFETSFYPHRRLLPLWTRDNGSQTPLPGCSGRRTSTEEDDTDDGSLEGLPPTVRGGSTPTAFTPRLLLNSPTADGDRPVHYLSERCALGCMQHDSRVSHATDNHGLRDKEKALFSNIDTTETFRSRSRTGEGASTPCSRGVQFRMRVKFHVRILNEFDLPRRGPNDTFARRSLNAAAGIRQRQSAPAMRVPSGHAGTRNPGTVLCTESIGVGGQRWRTPVSRAFRDPVTSAPCRTRDDVSGPAPILHEPRSQGKTSPTNDRNGARNNGVTPNHQRQRSLARVSKAGRCRQDLISLPCERRSRKERMEKRARESLYVGKDHEWCRSHAGNGARPGTRPSSSGQNDGDTHNGDTHSEQRNKRGRCATSLLHKREQAAIGAHGEDNAETSAAAARRRGAADGPRGQARIRRAIGAAGGKQGRLAFAKPVGARDAAALGAERWWWSVICSAGRRRLL</sequence>
<protein>
    <submittedName>
        <fullName evidence="1">Uncharacterized protein</fullName>
    </submittedName>
</protein>
<organism evidence="1 2">
    <name type="scientific">Hyalomma asiaticum</name>
    <name type="common">Tick</name>
    <dbReference type="NCBI Taxonomy" id="266040"/>
    <lineage>
        <taxon>Eukaryota</taxon>
        <taxon>Metazoa</taxon>
        <taxon>Ecdysozoa</taxon>
        <taxon>Arthropoda</taxon>
        <taxon>Chelicerata</taxon>
        <taxon>Arachnida</taxon>
        <taxon>Acari</taxon>
        <taxon>Parasitiformes</taxon>
        <taxon>Ixodida</taxon>
        <taxon>Ixodoidea</taxon>
        <taxon>Ixodidae</taxon>
        <taxon>Hyalomminae</taxon>
        <taxon>Hyalomma</taxon>
    </lineage>
</organism>
<proteinExistence type="predicted"/>
<dbReference type="Proteomes" id="UP000821845">
    <property type="component" value="Chromosome 2"/>
</dbReference>
<evidence type="ECO:0000313" key="1">
    <source>
        <dbReference type="EMBL" id="KAH6939079.1"/>
    </source>
</evidence>